<dbReference type="AlphaFoldDB" id="A0A2S9YMA5"/>
<dbReference type="RefSeq" id="WP_106091031.1">
    <property type="nucleotide sequence ID" value="NZ_PVNL01000079.1"/>
</dbReference>
<organism evidence="2 3">
    <name type="scientific">Enhygromyxa salina</name>
    <dbReference type="NCBI Taxonomy" id="215803"/>
    <lineage>
        <taxon>Bacteria</taxon>
        <taxon>Pseudomonadati</taxon>
        <taxon>Myxococcota</taxon>
        <taxon>Polyangia</taxon>
        <taxon>Nannocystales</taxon>
        <taxon>Nannocystaceae</taxon>
        <taxon>Enhygromyxa</taxon>
    </lineage>
</organism>
<comment type="caution">
    <text evidence="2">The sequence shown here is derived from an EMBL/GenBank/DDBJ whole genome shotgun (WGS) entry which is preliminary data.</text>
</comment>
<name>A0A2S9YMA5_9BACT</name>
<protein>
    <submittedName>
        <fullName evidence="2">Uncharacterized protein</fullName>
    </submittedName>
</protein>
<gene>
    <name evidence="2" type="ORF">ENSA7_40790</name>
</gene>
<sequence>MLTKSLLLAFLAACGVNSSDSPTEPPTERPEKKPPDDIEKVHIFCCQKVDVKTKTGDGCVTIGSDKIDSCSSVLACAGSFTKVDGTVTCR</sequence>
<evidence type="ECO:0000313" key="2">
    <source>
        <dbReference type="EMBL" id="PRQ06231.1"/>
    </source>
</evidence>
<feature type="compositionally biased region" description="Basic and acidic residues" evidence="1">
    <location>
        <begin position="26"/>
        <end position="36"/>
    </location>
</feature>
<feature type="region of interest" description="Disordered" evidence="1">
    <location>
        <begin position="16"/>
        <end position="36"/>
    </location>
</feature>
<proteinExistence type="predicted"/>
<reference evidence="2 3" key="1">
    <citation type="submission" date="2018-03" db="EMBL/GenBank/DDBJ databases">
        <title>Draft Genome Sequences of the Obligatory Marine Myxobacteria Enhygromyxa salina SWB007.</title>
        <authorList>
            <person name="Poehlein A."/>
            <person name="Moghaddam J.A."/>
            <person name="Harms H."/>
            <person name="Alanjari M."/>
            <person name="Koenig G.M."/>
            <person name="Daniel R."/>
            <person name="Schaeberle T.F."/>
        </authorList>
    </citation>
    <scope>NUCLEOTIDE SEQUENCE [LARGE SCALE GENOMIC DNA]</scope>
    <source>
        <strain evidence="2 3">SWB007</strain>
    </source>
</reference>
<dbReference type="Proteomes" id="UP000238823">
    <property type="component" value="Unassembled WGS sequence"/>
</dbReference>
<evidence type="ECO:0000256" key="1">
    <source>
        <dbReference type="SAM" id="MobiDB-lite"/>
    </source>
</evidence>
<evidence type="ECO:0000313" key="3">
    <source>
        <dbReference type="Proteomes" id="UP000238823"/>
    </source>
</evidence>
<dbReference type="EMBL" id="PVNL01000079">
    <property type="protein sequence ID" value="PRQ06231.1"/>
    <property type="molecule type" value="Genomic_DNA"/>
</dbReference>
<accession>A0A2S9YMA5</accession>